<evidence type="ECO:0000256" key="1">
    <source>
        <dbReference type="ARBA" id="ARBA00005820"/>
    </source>
</evidence>
<dbReference type="PRINTS" id="PR00364">
    <property type="entry name" value="DISEASERSIST"/>
</dbReference>
<dbReference type="InterPro" id="IPR016032">
    <property type="entry name" value="Sig_transdc_resp-reg_C-effctor"/>
</dbReference>
<dbReference type="SMART" id="SM01043">
    <property type="entry name" value="BTAD"/>
    <property type="match status" value="1"/>
</dbReference>
<dbReference type="InterPro" id="IPR011990">
    <property type="entry name" value="TPR-like_helical_dom_sf"/>
</dbReference>
<dbReference type="PANTHER" id="PTHR35807:SF1">
    <property type="entry name" value="TRANSCRIPTIONAL REGULATOR REDD"/>
    <property type="match status" value="1"/>
</dbReference>
<dbReference type="Gene3D" id="1.25.40.10">
    <property type="entry name" value="Tetratricopeptide repeat domain"/>
    <property type="match status" value="3"/>
</dbReference>
<feature type="domain" description="OmpR/PhoB-type" evidence="8">
    <location>
        <begin position="1"/>
        <end position="96"/>
    </location>
</feature>
<dbReference type="InterPro" id="IPR051677">
    <property type="entry name" value="AfsR-DnrI-RedD_regulator"/>
</dbReference>
<dbReference type="InterPro" id="IPR036388">
    <property type="entry name" value="WH-like_DNA-bd_sf"/>
</dbReference>
<dbReference type="PANTHER" id="PTHR35807">
    <property type="entry name" value="TRANSCRIPTIONAL REGULATOR REDD-RELATED"/>
    <property type="match status" value="1"/>
</dbReference>
<dbReference type="PROSITE" id="PS50005">
    <property type="entry name" value="TPR"/>
    <property type="match status" value="2"/>
</dbReference>
<reference evidence="9 10" key="1">
    <citation type="submission" date="2023-02" db="EMBL/GenBank/DDBJ databases">
        <title>Streptomyces sp. SCA4-21 with antifungal activity against Fusarium oxysporum f. sp. cubense, Streptomyces sp. SCA2-17 with antifungal activity against Fusarium oxysporum f. sp. cubense.</title>
        <authorList>
            <person name="Qi D."/>
        </authorList>
    </citation>
    <scope>NUCLEOTIDE SEQUENCE [LARGE SCALE GENOMIC DNA]</scope>
    <source>
        <strain evidence="9 10">SCA4-21</strain>
    </source>
</reference>
<dbReference type="SMART" id="SM00862">
    <property type="entry name" value="Trans_reg_C"/>
    <property type="match status" value="1"/>
</dbReference>
<dbReference type="Gene3D" id="1.10.10.10">
    <property type="entry name" value="Winged helix-like DNA-binding domain superfamily/Winged helix DNA-binding domain"/>
    <property type="match status" value="1"/>
</dbReference>
<dbReference type="InterPro" id="IPR027417">
    <property type="entry name" value="P-loop_NTPase"/>
</dbReference>
<dbReference type="Pfam" id="PF13424">
    <property type="entry name" value="TPR_12"/>
    <property type="match status" value="3"/>
</dbReference>
<dbReference type="InterPro" id="IPR005158">
    <property type="entry name" value="BTAD"/>
</dbReference>
<evidence type="ECO:0000256" key="2">
    <source>
        <dbReference type="ARBA" id="ARBA00023012"/>
    </source>
</evidence>
<dbReference type="CDD" id="cd15831">
    <property type="entry name" value="BTAD"/>
    <property type="match status" value="1"/>
</dbReference>
<organism evidence="9 10">
    <name type="scientific">Streptomyces luomodiensis</name>
    <dbReference type="NCBI Taxonomy" id="3026192"/>
    <lineage>
        <taxon>Bacteria</taxon>
        <taxon>Bacillati</taxon>
        <taxon>Actinomycetota</taxon>
        <taxon>Actinomycetes</taxon>
        <taxon>Kitasatosporales</taxon>
        <taxon>Streptomycetaceae</taxon>
        <taxon>Streptomyces</taxon>
    </lineage>
</organism>
<keyword evidence="2" id="KW-0902">Two-component regulatory system</keyword>
<evidence type="ECO:0000256" key="5">
    <source>
        <dbReference type="ARBA" id="ARBA00023163"/>
    </source>
</evidence>
<dbReference type="Pfam" id="PF03704">
    <property type="entry name" value="BTAD"/>
    <property type="match status" value="1"/>
</dbReference>
<gene>
    <name evidence="9" type="ORF">PS467_09535</name>
</gene>
<feature type="DNA-binding region" description="OmpR/PhoB-type" evidence="7">
    <location>
        <begin position="1"/>
        <end position="96"/>
    </location>
</feature>
<dbReference type="SUPFAM" id="SSF48452">
    <property type="entry name" value="TPR-like"/>
    <property type="match status" value="3"/>
</dbReference>
<evidence type="ECO:0000313" key="10">
    <source>
        <dbReference type="Proteomes" id="UP001305606"/>
    </source>
</evidence>
<keyword evidence="6" id="KW-0802">TPR repeat</keyword>
<dbReference type="InterPro" id="IPR019734">
    <property type="entry name" value="TPR_rpt"/>
</dbReference>
<keyword evidence="10" id="KW-1185">Reference proteome</keyword>
<protein>
    <submittedName>
        <fullName evidence="9">Tetratricopeptide repeat protein</fullName>
    </submittedName>
</protein>
<feature type="repeat" description="TPR" evidence="6">
    <location>
        <begin position="908"/>
        <end position="941"/>
    </location>
</feature>
<dbReference type="SMART" id="SM00028">
    <property type="entry name" value="TPR"/>
    <property type="match status" value="7"/>
</dbReference>
<evidence type="ECO:0000256" key="4">
    <source>
        <dbReference type="ARBA" id="ARBA00023125"/>
    </source>
</evidence>
<evidence type="ECO:0000313" key="9">
    <source>
        <dbReference type="EMBL" id="WNE95558.1"/>
    </source>
</evidence>
<dbReference type="Proteomes" id="UP001305606">
    <property type="component" value="Chromosome"/>
</dbReference>
<evidence type="ECO:0000256" key="7">
    <source>
        <dbReference type="PROSITE-ProRule" id="PRU01091"/>
    </source>
</evidence>
<dbReference type="EMBL" id="CP117522">
    <property type="protein sequence ID" value="WNE95558.1"/>
    <property type="molecule type" value="Genomic_DNA"/>
</dbReference>
<dbReference type="SUPFAM" id="SSF46894">
    <property type="entry name" value="C-terminal effector domain of the bipartite response regulators"/>
    <property type="match status" value="1"/>
</dbReference>
<sequence length="1042" mass="115912">MVELLALGSLELWHHDQQCKLGSVKERCVLAVLIHAGGDPVSVETLIDRIWGDEPPRTALDTLHSYLSRLRRRLRRAVGDLVQVERPSPGLYQLRVDPEATDLLRFQRLRTDAAAAVERGQTHLAVGLLRSAESLWRGEPLAEFTTTWAMSTRTRLNEEYRRVREERIRMELELGHHADLIGELHELTSQNPLAQKLIHFFMLALYRSGRPDEALDLYRTTRRRLRTRQGIDPGPDLQKLHQRILEQDRTLLQIKPITALPPNNLPRTTRDFTGRTSELNILLAEPTSGDKMSTSLSLTVIHGMPGVGKTALAIRAAHSLLEFYPDGQFYVNLHAYSNQTPYDPVEALGVLLQATGFTEDLPDSLDERSARWRQWTARRRVLVILDNARNAAQVIPLLPGAAACRVIVTSRNRLAGLDGASSLFLDVLSETEAAALFTRIASPARISVDAAALGRVVAACACHPLALQLLASRFRHRDSWDLHHLLDRLTQAADPLDEFDDAVATAFRFSYAELSGPAQQLFRFLALHPGPDITLHAAVALTEVKATQLRNNLEELLDSHMLDEPVRDRYRFHDLTRAFAYQICSQTEPESDRRRAVNRLLRYHLTAAHRADKLAYSHHRTLPLGPGLESSYATHFRNADEARVWLALERANLLAAARASAAEAPKFAARFPHVLAKSLKLWGTWSIAAELYDAAIPTLRKEGSREALAQTLVEYAEVLAQRNHQEAQRCTTEALALFQELKDARGCADALLQSGRAHLAGGHGDIALSVLDQALNVYQKVGDRFGAGECLNVQGAALHYAGRYKEATRKVQAMLLIHKELQDESGQMRALNNMGELCYRQGRYEDARDYYEQSLLLAQQYGGRQELAILDTNLGAIYQATGQTVRALSCFQRALESHRAASDALGEANALINMGTAYAEGGQKQEALLHFQMAEEVARRIDNSYERQRALIGAANVRRESGQIDSALRIFKQALDIAQNANFPLGSAQAFTGLAQTALSLNNLELARSYGAQAIALYRSLEANAEADRIESLLANQGGINS</sequence>
<dbReference type="PROSITE" id="PS51755">
    <property type="entry name" value="OMPR_PHOB"/>
    <property type="match status" value="1"/>
</dbReference>
<dbReference type="Pfam" id="PF00486">
    <property type="entry name" value="Trans_reg_C"/>
    <property type="match status" value="1"/>
</dbReference>
<dbReference type="InterPro" id="IPR001867">
    <property type="entry name" value="OmpR/PhoB-type_DNA-bd"/>
</dbReference>
<dbReference type="RefSeq" id="WP_311034896.1">
    <property type="nucleotide sequence ID" value="NZ_CP117522.1"/>
</dbReference>
<name>A0ABY9UST8_9ACTN</name>
<proteinExistence type="inferred from homology"/>
<dbReference type="SUPFAM" id="SSF52540">
    <property type="entry name" value="P-loop containing nucleoside triphosphate hydrolases"/>
    <property type="match status" value="1"/>
</dbReference>
<feature type="repeat" description="TPR" evidence="6">
    <location>
        <begin position="828"/>
        <end position="861"/>
    </location>
</feature>
<accession>A0ABY9UST8</accession>
<evidence type="ECO:0000256" key="6">
    <source>
        <dbReference type="PROSITE-ProRule" id="PRU00339"/>
    </source>
</evidence>
<comment type="similarity">
    <text evidence="1">Belongs to the AfsR/DnrI/RedD regulatory family.</text>
</comment>
<keyword evidence="3" id="KW-0805">Transcription regulation</keyword>
<evidence type="ECO:0000256" key="3">
    <source>
        <dbReference type="ARBA" id="ARBA00023015"/>
    </source>
</evidence>
<keyword evidence="5" id="KW-0804">Transcription</keyword>
<evidence type="ECO:0000259" key="8">
    <source>
        <dbReference type="PROSITE" id="PS51755"/>
    </source>
</evidence>
<keyword evidence="4 7" id="KW-0238">DNA-binding</keyword>
<dbReference type="Gene3D" id="3.40.50.300">
    <property type="entry name" value="P-loop containing nucleotide triphosphate hydrolases"/>
    <property type="match status" value="1"/>
</dbReference>